<dbReference type="PIRSF" id="PIRSF001365">
    <property type="entry name" value="DHDPS"/>
    <property type="match status" value="1"/>
</dbReference>
<dbReference type="EMBL" id="AP022590">
    <property type="protein sequence ID" value="BBY38137.1"/>
    <property type="molecule type" value="Genomic_DNA"/>
</dbReference>
<evidence type="ECO:0000313" key="8">
    <source>
        <dbReference type="Proteomes" id="UP000192760"/>
    </source>
</evidence>
<gene>
    <name evidence="7" type="ORF">BST30_15750</name>
    <name evidence="6" type="ORF">MMAN_22710</name>
</gene>
<dbReference type="SMART" id="SM01130">
    <property type="entry name" value="DHDPS"/>
    <property type="match status" value="1"/>
</dbReference>
<dbReference type="Gene3D" id="3.20.20.70">
    <property type="entry name" value="Aldolase class I"/>
    <property type="match status" value="1"/>
</dbReference>
<dbReference type="AlphaFoldDB" id="A0A1X0FT06"/>
<dbReference type="EMBL" id="MVHW01000017">
    <property type="protein sequence ID" value="ORB04914.1"/>
    <property type="molecule type" value="Genomic_DNA"/>
</dbReference>
<dbReference type="InterPro" id="IPR013785">
    <property type="entry name" value="Aldolase_TIM"/>
</dbReference>
<reference evidence="7 8" key="1">
    <citation type="submission" date="2017-02" db="EMBL/GenBank/DDBJ databases">
        <title>The new phylogeny of genus Mycobacterium.</title>
        <authorList>
            <person name="Tortoli E."/>
            <person name="Trovato A."/>
            <person name="Cirillo D.M."/>
        </authorList>
    </citation>
    <scope>NUCLEOTIDE SEQUENCE [LARGE SCALE GENOMIC DNA]</scope>
    <source>
        <strain evidence="7 8">DSM 45255</strain>
    </source>
</reference>
<evidence type="ECO:0008006" key="10">
    <source>
        <dbReference type="Google" id="ProtNLM"/>
    </source>
</evidence>
<feature type="active site" description="Proton donor/acceptor" evidence="4">
    <location>
        <position position="146"/>
    </location>
</feature>
<reference evidence="6 9" key="2">
    <citation type="journal article" date="2019" name="Emerg. Microbes Infect.">
        <title>Comprehensive subspecies identification of 175 nontuberculous mycobacteria species based on 7547 genomic profiles.</title>
        <authorList>
            <person name="Matsumoto Y."/>
            <person name="Kinjo T."/>
            <person name="Motooka D."/>
            <person name="Nabeya D."/>
            <person name="Jung N."/>
            <person name="Uechi K."/>
            <person name="Horii T."/>
            <person name="Iida T."/>
            <person name="Fujita J."/>
            <person name="Nakamura S."/>
        </authorList>
    </citation>
    <scope>NUCLEOTIDE SEQUENCE [LARGE SCALE GENOMIC DNA]</scope>
    <source>
        <strain evidence="6 9">JCM 18113</strain>
    </source>
</reference>
<dbReference type="GO" id="GO:0008840">
    <property type="term" value="F:4-hydroxy-tetrahydrodipicolinate synthase activity"/>
    <property type="evidence" value="ECO:0007669"/>
    <property type="project" value="TreeGrafter"/>
</dbReference>
<dbReference type="Proteomes" id="UP000192760">
    <property type="component" value="Unassembled WGS sequence"/>
</dbReference>
<feature type="binding site" evidence="5">
    <location>
        <position position="57"/>
    </location>
    <ligand>
        <name>pyruvate</name>
        <dbReference type="ChEBI" id="CHEBI:15361"/>
    </ligand>
</feature>
<dbReference type="PANTHER" id="PTHR12128">
    <property type="entry name" value="DIHYDRODIPICOLINATE SYNTHASE"/>
    <property type="match status" value="1"/>
</dbReference>
<evidence type="ECO:0000256" key="5">
    <source>
        <dbReference type="PIRSR" id="PIRSR001365-2"/>
    </source>
</evidence>
<comment type="similarity">
    <text evidence="1 3">Belongs to the DapA family.</text>
</comment>
<dbReference type="InterPro" id="IPR002220">
    <property type="entry name" value="DapA-like"/>
</dbReference>
<name>A0A1X0FT06_MYCNT</name>
<organism evidence="7 8">
    <name type="scientific">Mycobacterium mantenii</name>
    <dbReference type="NCBI Taxonomy" id="560555"/>
    <lineage>
        <taxon>Bacteria</taxon>
        <taxon>Bacillati</taxon>
        <taxon>Actinomycetota</taxon>
        <taxon>Actinomycetes</taxon>
        <taxon>Mycobacteriales</taxon>
        <taxon>Mycobacteriaceae</taxon>
        <taxon>Mycobacterium</taxon>
        <taxon>Mycobacterium avium complex (MAC)</taxon>
    </lineage>
</organism>
<dbReference type="Proteomes" id="UP000465812">
    <property type="component" value="Chromosome"/>
</dbReference>
<accession>A0A1X0FT06</accession>
<dbReference type="RefSeq" id="WP_083095973.1">
    <property type="nucleotide sequence ID" value="NZ_AP022590.1"/>
</dbReference>
<evidence type="ECO:0000256" key="4">
    <source>
        <dbReference type="PIRSR" id="PIRSR001365-1"/>
    </source>
</evidence>
<dbReference type="PANTHER" id="PTHR12128:SF66">
    <property type="entry name" value="4-HYDROXY-2-OXOGLUTARATE ALDOLASE, MITOCHONDRIAL"/>
    <property type="match status" value="1"/>
</dbReference>
<evidence type="ECO:0000256" key="1">
    <source>
        <dbReference type="ARBA" id="ARBA00007592"/>
    </source>
</evidence>
<sequence>MLTAQDYKGVYGILATPAKRGADRWDATDTVDLDETARLTDQMIQDGCAGLLALGTTGECATLTEAEFQAFTDCFLSTVNKRVPAFVGATTLGTHDTVRRMRFLTDRGADGTMLGLPMWQACTETQAVKFYASISQAFPDTAIMVYANQYAFRFGFPPSFWGRVAEAAPTVTSAKFASPVSYLDCLAAVNGKINFLPIDMMALGFAQQAPDALTALWATAASMGPQPCVALMQAIEAKDLDRAGDIAKDIFWANETFIPNGDFEVFSQFNLQLEKIRFNESGYCKAGPIRPPYNDVPEEYAAGARECGRRWAELVKKYSSGAS</sequence>
<evidence type="ECO:0000313" key="6">
    <source>
        <dbReference type="EMBL" id="BBY38137.1"/>
    </source>
</evidence>
<evidence type="ECO:0000313" key="7">
    <source>
        <dbReference type="EMBL" id="ORB04914.1"/>
    </source>
</evidence>
<proteinExistence type="inferred from homology"/>
<keyword evidence="9" id="KW-1185">Reference proteome</keyword>
<feature type="active site" description="Schiff-base intermediate with substrate" evidence="4">
    <location>
        <position position="175"/>
    </location>
</feature>
<evidence type="ECO:0000256" key="2">
    <source>
        <dbReference type="ARBA" id="ARBA00023239"/>
    </source>
</evidence>
<evidence type="ECO:0000256" key="3">
    <source>
        <dbReference type="PIRNR" id="PIRNR001365"/>
    </source>
</evidence>
<evidence type="ECO:0000313" key="9">
    <source>
        <dbReference type="Proteomes" id="UP000465812"/>
    </source>
</evidence>
<protein>
    <recommendedName>
        <fullName evidence="10">Aldolase</fullName>
    </recommendedName>
</protein>
<dbReference type="SUPFAM" id="SSF51569">
    <property type="entry name" value="Aldolase"/>
    <property type="match status" value="1"/>
</dbReference>
<reference evidence="6" key="3">
    <citation type="submission" date="2020-02" db="EMBL/GenBank/DDBJ databases">
        <authorList>
            <person name="Matsumoto Y."/>
            <person name="Motooka D."/>
            <person name="Nakamura S."/>
        </authorList>
    </citation>
    <scope>NUCLEOTIDE SEQUENCE</scope>
    <source>
        <strain evidence="6">JCM 18113</strain>
    </source>
</reference>
<keyword evidence="2 3" id="KW-0456">Lyase</keyword>
<dbReference type="STRING" id="560555.BST30_15750"/>
<dbReference type="Pfam" id="PF00701">
    <property type="entry name" value="DHDPS"/>
    <property type="match status" value="1"/>
</dbReference>